<accession>A0ABQ9E9S3</accession>
<evidence type="ECO:0000313" key="3">
    <source>
        <dbReference type="EMBL" id="KAJ8300632.1"/>
    </source>
</evidence>
<feature type="compositionally biased region" description="Low complexity" evidence="1">
    <location>
        <begin position="176"/>
        <end position="185"/>
    </location>
</feature>
<sequence>MERFLIILSLITYTYAFCYSSNGRIDKTASGQMIPVCEYNGLDLLDGSSFKTAGCVECNCHKGILHCCGYGINAGVIEPPVGCKVIADGCSPVFVMATDPTRDCYTGSPVAFDKKPLPGMVSPTGNQPTMDPFTEALIMQLAGNTPKGNIDPLISALSGQLLGGSNAQGNTIMDMSSSSQPQESPKQTDKMLSNLLLLRGMTEL</sequence>
<dbReference type="Proteomes" id="UP001217089">
    <property type="component" value="Unassembled WGS sequence"/>
</dbReference>
<protein>
    <submittedName>
        <fullName evidence="3">Uncharacterized protein</fullName>
    </submittedName>
</protein>
<organism evidence="3 4">
    <name type="scientific">Tegillarca granosa</name>
    <name type="common">Malaysian cockle</name>
    <name type="synonym">Anadara granosa</name>
    <dbReference type="NCBI Taxonomy" id="220873"/>
    <lineage>
        <taxon>Eukaryota</taxon>
        <taxon>Metazoa</taxon>
        <taxon>Spiralia</taxon>
        <taxon>Lophotrochozoa</taxon>
        <taxon>Mollusca</taxon>
        <taxon>Bivalvia</taxon>
        <taxon>Autobranchia</taxon>
        <taxon>Pteriomorphia</taxon>
        <taxon>Arcoida</taxon>
        <taxon>Arcoidea</taxon>
        <taxon>Arcidae</taxon>
        <taxon>Tegillarca</taxon>
    </lineage>
</organism>
<keyword evidence="4" id="KW-1185">Reference proteome</keyword>
<keyword evidence="2" id="KW-0732">Signal</keyword>
<reference evidence="3 4" key="1">
    <citation type="submission" date="2022-12" db="EMBL/GenBank/DDBJ databases">
        <title>Chromosome-level genome of Tegillarca granosa.</title>
        <authorList>
            <person name="Kim J."/>
        </authorList>
    </citation>
    <scope>NUCLEOTIDE SEQUENCE [LARGE SCALE GENOMIC DNA]</scope>
    <source>
        <strain evidence="3">Teg-2019</strain>
        <tissue evidence="3">Adductor muscle</tissue>
    </source>
</reference>
<name>A0ABQ9E9S3_TEGGR</name>
<dbReference type="Gene3D" id="2.60.40.1900">
    <property type="entry name" value="Beta-microseminoprotein (PSP94) domain"/>
    <property type="match status" value="1"/>
</dbReference>
<comment type="caution">
    <text evidence="3">The sequence shown here is derived from an EMBL/GenBank/DDBJ whole genome shotgun (WGS) entry which is preliminary data.</text>
</comment>
<gene>
    <name evidence="3" type="ORF">KUTeg_022151</name>
</gene>
<feature type="chain" id="PRO_5047443111" evidence="2">
    <location>
        <begin position="17"/>
        <end position="204"/>
    </location>
</feature>
<feature type="region of interest" description="Disordered" evidence="1">
    <location>
        <begin position="168"/>
        <end position="189"/>
    </location>
</feature>
<dbReference type="EMBL" id="JARBDR010000919">
    <property type="protein sequence ID" value="KAJ8300632.1"/>
    <property type="molecule type" value="Genomic_DNA"/>
</dbReference>
<evidence type="ECO:0000256" key="2">
    <source>
        <dbReference type="SAM" id="SignalP"/>
    </source>
</evidence>
<evidence type="ECO:0000256" key="1">
    <source>
        <dbReference type="SAM" id="MobiDB-lite"/>
    </source>
</evidence>
<evidence type="ECO:0000313" key="4">
    <source>
        <dbReference type="Proteomes" id="UP001217089"/>
    </source>
</evidence>
<feature type="signal peptide" evidence="2">
    <location>
        <begin position="1"/>
        <end position="16"/>
    </location>
</feature>
<proteinExistence type="predicted"/>